<sequence length="557" mass="63781">MKIKSFRIIDCFGFKDSGWVNLESQSKNNLFYIIGRNSSGKSTFLRAVEAFEYGNTPGDALGFKNYKKVDQDARLGAIFELKKGEISAEDLLSDLSTNLLQGKSGIPTDVINSHEPLTNFLASVKELYSEFILGLGNDLEVEKLERGRYIYKDKDDTYVQRLQQLEQLINNLYNTRQGEAQQMRIDNRAFNLGFNAQDIENLLLLQFPKVYYFNKEYDLTSNLPEIITTEHIDKFDEQPEALKTFIEYIGRADITEYVKTDDTERQAELDKLFSEKIALALANLKYKFLDVFVAHNKNGLQLTFKASEGSSFFYLLSDNTKFLFHYLIYSAHYDIGKDIILFDEPNNGFHATAQQDLLDYLKRLAENNTVIVSTHSEYLIDTELLENIRRMSRDDKNHLTVVNDIKNNMGKEGEYLSLQPVAESIGLKYVNQLMARNNIIIVEGLSDLYYLRSFSELKNEKDILNILPGRGDSSMLTIVPFVISQGLSFKVVLDTNQKEDYKKKLVEDFGVSEDSIYIIPPLLKTTDDSGVEDIFSKVDFKKLVLNGNVKTTKSLNF</sequence>
<evidence type="ECO:0000313" key="3">
    <source>
        <dbReference type="Proteomes" id="UP000070449"/>
    </source>
</evidence>
<dbReference type="InterPro" id="IPR003959">
    <property type="entry name" value="ATPase_AAA_core"/>
</dbReference>
<dbReference type="AlphaFoldDB" id="A0A136KIP5"/>
<comment type="caution">
    <text evidence="2">The sequence shown here is derived from an EMBL/GenBank/DDBJ whole genome shotgun (WGS) entry which is preliminary data.</text>
</comment>
<dbReference type="PANTHER" id="PTHR43581:SF4">
    <property type="entry name" value="ATP_GTP PHOSPHATASE"/>
    <property type="match status" value="1"/>
</dbReference>
<dbReference type="InterPro" id="IPR051396">
    <property type="entry name" value="Bact_Antivir_Def_Nuclease"/>
</dbReference>
<dbReference type="Pfam" id="PF13304">
    <property type="entry name" value="AAA_21"/>
    <property type="match status" value="1"/>
</dbReference>
<dbReference type="SUPFAM" id="SSF52540">
    <property type="entry name" value="P-loop containing nucleoside triphosphate hydrolases"/>
    <property type="match status" value="1"/>
</dbReference>
<reference evidence="2 3" key="1">
    <citation type="submission" date="2015-02" db="EMBL/GenBank/DDBJ databases">
        <title>Improved understanding of the partial-nitritation anammox process through 23 genomes representing the majority of the microbial community.</title>
        <authorList>
            <person name="Speth D.R."/>
            <person name="In T Zandt M."/>
            <person name="Guerrero Cruz S."/>
            <person name="Jetten M.S."/>
            <person name="Dutilh B.E."/>
        </authorList>
    </citation>
    <scope>NUCLEOTIDE SEQUENCE [LARGE SCALE GENOMIC DNA]</scope>
    <source>
        <strain evidence="2">OLB21</strain>
    </source>
</reference>
<accession>A0A136KIP5</accession>
<dbReference type="Proteomes" id="UP000070449">
    <property type="component" value="Unassembled WGS sequence"/>
</dbReference>
<dbReference type="InterPro" id="IPR027417">
    <property type="entry name" value="P-loop_NTPase"/>
</dbReference>
<protein>
    <recommendedName>
        <fullName evidence="1">ATPase AAA-type core domain-containing protein</fullName>
    </recommendedName>
</protein>
<organism evidence="2 3">
    <name type="scientific">candidate division WS6 bacterium OLB21</name>
    <dbReference type="NCBI Taxonomy" id="1617427"/>
    <lineage>
        <taxon>Bacteria</taxon>
        <taxon>Candidatus Dojkabacteria</taxon>
    </lineage>
</organism>
<evidence type="ECO:0000313" key="2">
    <source>
        <dbReference type="EMBL" id="KXK09311.1"/>
    </source>
</evidence>
<dbReference type="STRING" id="1617427.UZ20_WS6002000619"/>
<gene>
    <name evidence="2" type="ORF">UZ20_WS6002000619</name>
</gene>
<dbReference type="EMBL" id="JYPD01000019">
    <property type="protein sequence ID" value="KXK09311.1"/>
    <property type="molecule type" value="Genomic_DNA"/>
</dbReference>
<proteinExistence type="predicted"/>
<name>A0A136KIP5_9BACT</name>
<evidence type="ECO:0000259" key="1">
    <source>
        <dbReference type="Pfam" id="PF13304"/>
    </source>
</evidence>
<feature type="domain" description="ATPase AAA-type core" evidence="1">
    <location>
        <begin position="33"/>
        <end position="381"/>
    </location>
</feature>
<dbReference type="PANTHER" id="PTHR43581">
    <property type="entry name" value="ATP/GTP PHOSPHATASE"/>
    <property type="match status" value="1"/>
</dbReference>
<dbReference type="Gene3D" id="3.40.50.300">
    <property type="entry name" value="P-loop containing nucleotide triphosphate hydrolases"/>
    <property type="match status" value="1"/>
</dbReference>